<evidence type="ECO:0000313" key="4">
    <source>
        <dbReference type="EMBL" id="MCC2210108.1"/>
    </source>
</evidence>
<proteinExistence type="predicted"/>
<evidence type="ECO:0000313" key="5">
    <source>
        <dbReference type="Proteomes" id="UP001198242"/>
    </source>
</evidence>
<protein>
    <submittedName>
        <fullName evidence="4">Glycosyltransferase</fullName>
    </submittedName>
</protein>
<keyword evidence="2" id="KW-0808">Transferase</keyword>
<dbReference type="Pfam" id="PF00535">
    <property type="entry name" value="Glycos_transf_2"/>
    <property type="match status" value="1"/>
</dbReference>
<dbReference type="InterPro" id="IPR001173">
    <property type="entry name" value="Glyco_trans_2-like"/>
</dbReference>
<dbReference type="Gene3D" id="3.90.550.10">
    <property type="entry name" value="Spore Coat Polysaccharide Biosynthesis Protein SpsA, Chain A"/>
    <property type="match status" value="1"/>
</dbReference>
<gene>
    <name evidence="4" type="ORF">LKE05_04805</name>
</gene>
<dbReference type="RefSeq" id="WP_308456119.1">
    <property type="nucleotide sequence ID" value="NZ_JAJEQM010000005.1"/>
</dbReference>
<organism evidence="4 5">
    <name type="scientific">Hominilimicola fabiformis</name>
    <dbReference type="NCBI Taxonomy" id="2885356"/>
    <lineage>
        <taxon>Bacteria</taxon>
        <taxon>Bacillati</taxon>
        <taxon>Bacillota</taxon>
        <taxon>Clostridia</taxon>
        <taxon>Eubacteriales</taxon>
        <taxon>Oscillospiraceae</taxon>
        <taxon>Hominilimicola</taxon>
    </lineage>
</organism>
<evidence type="ECO:0000256" key="1">
    <source>
        <dbReference type="ARBA" id="ARBA00022676"/>
    </source>
</evidence>
<dbReference type="EMBL" id="JAJEQM010000005">
    <property type="protein sequence ID" value="MCC2210108.1"/>
    <property type="molecule type" value="Genomic_DNA"/>
</dbReference>
<evidence type="ECO:0000259" key="3">
    <source>
        <dbReference type="Pfam" id="PF00535"/>
    </source>
</evidence>
<sequence>MKKVSIIIPVYNMEDWVESGIKCITEQTYENLEIIIIDDGSKDGSYMKCLAEADKDRRIAVFGKNNEGPGAARNLALRKATGDYIYFFDIDDYLEKNAIEKFVHYMENENTDLVVCSFSMFDGEKVFRTVKKADGLKRTGGDARKDYYEHMFMYGERGIQGAAWFKLYKTDIIRKNGIEFPKLRKSEDDVFVARYVNCIDSFYMTGDVLCRYYVNSYKRFWDKYRFDIFDTSRQSTMYVKDIVLSWNRNNKDVLQRIYDDYFHKTFGSFCFLFNPNLKLNRKARYARLKEITDIFMDDISCDGIEINHPIFKCMKKKNYRAIYVRIVLHIWKHKFD</sequence>
<dbReference type="Proteomes" id="UP001198242">
    <property type="component" value="Unassembled WGS sequence"/>
</dbReference>
<accession>A0AAE3DYB1</accession>
<keyword evidence="1" id="KW-0328">Glycosyltransferase</keyword>
<name>A0AAE3DYB1_9FIRM</name>
<dbReference type="CDD" id="cd00761">
    <property type="entry name" value="Glyco_tranf_GTA_type"/>
    <property type="match status" value="1"/>
</dbReference>
<dbReference type="AlphaFoldDB" id="A0AAE3DYB1"/>
<dbReference type="PANTHER" id="PTHR22916:SF51">
    <property type="entry name" value="GLYCOSYLTRANSFERASE EPSH-RELATED"/>
    <property type="match status" value="1"/>
</dbReference>
<dbReference type="InterPro" id="IPR029044">
    <property type="entry name" value="Nucleotide-diphossugar_trans"/>
</dbReference>
<dbReference type="SUPFAM" id="SSF53448">
    <property type="entry name" value="Nucleotide-diphospho-sugar transferases"/>
    <property type="match status" value="1"/>
</dbReference>
<reference evidence="4 5" key="1">
    <citation type="submission" date="2021-10" db="EMBL/GenBank/DDBJ databases">
        <title>Anaerobic single-cell dispensing facilitates the cultivation of human gut bacteria.</title>
        <authorList>
            <person name="Afrizal A."/>
        </authorList>
    </citation>
    <scope>NUCLEOTIDE SEQUENCE [LARGE SCALE GENOMIC DNA]</scope>
    <source>
        <strain evidence="4 5">CLA-AA-H232</strain>
    </source>
</reference>
<feature type="domain" description="Glycosyltransferase 2-like" evidence="3">
    <location>
        <begin position="5"/>
        <end position="141"/>
    </location>
</feature>
<dbReference type="GO" id="GO:0016757">
    <property type="term" value="F:glycosyltransferase activity"/>
    <property type="evidence" value="ECO:0007669"/>
    <property type="project" value="UniProtKB-KW"/>
</dbReference>
<evidence type="ECO:0000256" key="2">
    <source>
        <dbReference type="ARBA" id="ARBA00022679"/>
    </source>
</evidence>
<dbReference type="PANTHER" id="PTHR22916">
    <property type="entry name" value="GLYCOSYLTRANSFERASE"/>
    <property type="match status" value="1"/>
</dbReference>
<keyword evidence="5" id="KW-1185">Reference proteome</keyword>
<comment type="caution">
    <text evidence="4">The sequence shown here is derived from an EMBL/GenBank/DDBJ whole genome shotgun (WGS) entry which is preliminary data.</text>
</comment>